<evidence type="ECO:0000313" key="3">
    <source>
        <dbReference type="Proteomes" id="UP000799118"/>
    </source>
</evidence>
<feature type="region of interest" description="Disordered" evidence="1">
    <location>
        <begin position="81"/>
        <end position="100"/>
    </location>
</feature>
<feature type="compositionally biased region" description="Basic and acidic residues" evidence="1">
    <location>
        <begin position="139"/>
        <end position="148"/>
    </location>
</feature>
<proteinExistence type="predicted"/>
<feature type="compositionally biased region" description="Basic and acidic residues" evidence="1">
    <location>
        <begin position="90"/>
        <end position="100"/>
    </location>
</feature>
<dbReference type="OrthoDB" id="3037695at2759"/>
<accession>A0A6A4H1G0</accession>
<name>A0A6A4H1G0_9AGAR</name>
<evidence type="ECO:0000313" key="2">
    <source>
        <dbReference type="EMBL" id="KAE9391194.1"/>
    </source>
</evidence>
<feature type="region of interest" description="Disordered" evidence="1">
    <location>
        <begin position="130"/>
        <end position="159"/>
    </location>
</feature>
<evidence type="ECO:0000256" key="1">
    <source>
        <dbReference type="SAM" id="MobiDB-lite"/>
    </source>
</evidence>
<dbReference type="AlphaFoldDB" id="A0A6A4H1G0"/>
<dbReference type="Proteomes" id="UP000799118">
    <property type="component" value="Unassembled WGS sequence"/>
</dbReference>
<protein>
    <submittedName>
        <fullName evidence="2">Uncharacterized protein</fullName>
    </submittedName>
</protein>
<sequence length="540" mass="59013">MALMSKLEVHHLSSGAGSHFALIGWLRRRRLRVALLPKWDWAHHVPFGKRQESHAAYLPWITTKAESAPLKLAADGLMTGSGIGTANSTAKDEERGESEAAARALEASLLQERAAGEAMVPEGPSVEALELTPTAVGRRRPEPLTKDFEGEEAAEQATSFKPAMLGTLAGRFFEANAREGEPGGTFCRPGAAEKITARKRVEVGRNRMQKQRKWHGDQEIELCQISHTSASTPNKQIADPQVKAESKPNPTSPSARISQKGRETRMAAIETALREEQESAEATVNKAKEDWDAIDGNVHAAFDILHAVYTSPRSTGVFDTPTRRNRVARADQSSPSPSPTRFAAMPSTLTKARIAVASRAASPAIVPGGQLELPPKAPKIFKSVPQKEGLVDEAEKMFYMLFDGIDHSHGVFTTYRTDSEAPGIEEHVKGYKDAVFKGFHCCIAMLDQKQIYIVIQGVKPGVYCRRGLLMKEGLLWRGSVAMSAVGTAAQGHVVFNQWQNDGKVSFIPGKNGKEEALDSQKRKMKKRLTFVGSNMNRGFA</sequence>
<dbReference type="EMBL" id="ML769633">
    <property type="protein sequence ID" value="KAE9391194.1"/>
    <property type="molecule type" value="Genomic_DNA"/>
</dbReference>
<reference evidence="2" key="1">
    <citation type="journal article" date="2019" name="Environ. Microbiol.">
        <title>Fungal ecological strategies reflected in gene transcription - a case study of two litter decomposers.</title>
        <authorList>
            <person name="Barbi F."/>
            <person name="Kohler A."/>
            <person name="Barry K."/>
            <person name="Baskaran P."/>
            <person name="Daum C."/>
            <person name="Fauchery L."/>
            <person name="Ihrmark K."/>
            <person name="Kuo A."/>
            <person name="LaButti K."/>
            <person name="Lipzen A."/>
            <person name="Morin E."/>
            <person name="Grigoriev I.V."/>
            <person name="Henrissat B."/>
            <person name="Lindahl B."/>
            <person name="Martin F."/>
        </authorList>
    </citation>
    <scope>NUCLEOTIDE SEQUENCE</scope>
    <source>
        <strain evidence="2">JB14</strain>
    </source>
</reference>
<feature type="compositionally biased region" description="Polar residues" evidence="1">
    <location>
        <begin position="226"/>
        <end position="235"/>
    </location>
</feature>
<feature type="compositionally biased region" description="Polar residues" evidence="1">
    <location>
        <begin position="248"/>
        <end position="257"/>
    </location>
</feature>
<organism evidence="2 3">
    <name type="scientific">Gymnopus androsaceus JB14</name>
    <dbReference type="NCBI Taxonomy" id="1447944"/>
    <lineage>
        <taxon>Eukaryota</taxon>
        <taxon>Fungi</taxon>
        <taxon>Dikarya</taxon>
        <taxon>Basidiomycota</taxon>
        <taxon>Agaricomycotina</taxon>
        <taxon>Agaricomycetes</taxon>
        <taxon>Agaricomycetidae</taxon>
        <taxon>Agaricales</taxon>
        <taxon>Marasmiineae</taxon>
        <taxon>Omphalotaceae</taxon>
        <taxon>Gymnopus</taxon>
    </lineage>
</organism>
<gene>
    <name evidence="2" type="ORF">BT96DRAFT_945547</name>
</gene>
<keyword evidence="3" id="KW-1185">Reference proteome</keyword>
<feature type="region of interest" description="Disordered" evidence="1">
    <location>
        <begin position="226"/>
        <end position="262"/>
    </location>
</feature>